<accession>A0A078ATD5</accession>
<evidence type="ECO:0000313" key="1">
    <source>
        <dbReference type="EMBL" id="CDW85271.1"/>
    </source>
</evidence>
<protein>
    <submittedName>
        <fullName evidence="1">Uncharacterized protein</fullName>
    </submittedName>
</protein>
<dbReference type="OrthoDB" id="10411202at2759"/>
<dbReference type="AlphaFoldDB" id="A0A078ATD5"/>
<name>A0A078ATD5_STYLE</name>
<sequence>MNFVEKKELKNSDERLKLKEANRAYTECISKDFLNRFLAGEKVDANDFCVNERVRMEQLDRQIYGQLNI</sequence>
<keyword evidence="2" id="KW-1185">Reference proteome</keyword>
<organism evidence="1 2">
    <name type="scientific">Stylonychia lemnae</name>
    <name type="common">Ciliate</name>
    <dbReference type="NCBI Taxonomy" id="5949"/>
    <lineage>
        <taxon>Eukaryota</taxon>
        <taxon>Sar</taxon>
        <taxon>Alveolata</taxon>
        <taxon>Ciliophora</taxon>
        <taxon>Intramacronucleata</taxon>
        <taxon>Spirotrichea</taxon>
        <taxon>Stichotrichia</taxon>
        <taxon>Sporadotrichida</taxon>
        <taxon>Oxytrichidae</taxon>
        <taxon>Stylonychinae</taxon>
        <taxon>Stylonychia</taxon>
    </lineage>
</organism>
<gene>
    <name evidence="1" type="primary">Contig6513.g6975</name>
    <name evidence="1" type="ORF">STYLEM_14345</name>
</gene>
<evidence type="ECO:0000313" key="2">
    <source>
        <dbReference type="Proteomes" id="UP000039865"/>
    </source>
</evidence>
<dbReference type="Proteomes" id="UP000039865">
    <property type="component" value="Unassembled WGS sequence"/>
</dbReference>
<proteinExistence type="predicted"/>
<dbReference type="EMBL" id="CCKQ01013590">
    <property type="protein sequence ID" value="CDW85271.1"/>
    <property type="molecule type" value="Genomic_DNA"/>
</dbReference>
<dbReference type="InParanoid" id="A0A078ATD5"/>
<reference evidence="1 2" key="1">
    <citation type="submission" date="2014-06" db="EMBL/GenBank/DDBJ databases">
        <authorList>
            <person name="Swart Estienne"/>
        </authorList>
    </citation>
    <scope>NUCLEOTIDE SEQUENCE [LARGE SCALE GENOMIC DNA]</scope>
    <source>
        <strain evidence="1 2">130c</strain>
    </source>
</reference>